<organism evidence="4 5">
    <name type="scientific">Microbacterium kyungheense</name>
    <dbReference type="NCBI Taxonomy" id="1263636"/>
    <lineage>
        <taxon>Bacteria</taxon>
        <taxon>Bacillati</taxon>
        <taxon>Actinomycetota</taxon>
        <taxon>Actinomycetes</taxon>
        <taxon>Micrococcales</taxon>
        <taxon>Microbacteriaceae</taxon>
        <taxon>Microbacterium</taxon>
    </lineage>
</organism>
<sequence length="155" mass="16863">MLSTIEIRPDDLSGDDTRRLVAFHLAALVGTAPPESVHALDVDALRRPGITVWSAWIDDRIAGIAALRDLAADRGEIKSMRVGDGFRGTGVGRALLEHVVHSARERGMTGLWLETGITEDFAPAHRLYESAGFVDCGPFDGYLPDPHSRFMTLAL</sequence>
<evidence type="ECO:0000256" key="2">
    <source>
        <dbReference type="ARBA" id="ARBA00023315"/>
    </source>
</evidence>
<feature type="domain" description="N-acetyltransferase" evidence="3">
    <location>
        <begin position="5"/>
        <end position="155"/>
    </location>
</feature>
<evidence type="ECO:0000256" key="1">
    <source>
        <dbReference type="ARBA" id="ARBA00022679"/>
    </source>
</evidence>
<proteinExistence type="predicted"/>
<accession>A0A543F0X1</accession>
<dbReference type="RefSeq" id="WP_141893827.1">
    <property type="nucleotide sequence ID" value="NZ_BAABLH010000004.1"/>
</dbReference>
<dbReference type="PANTHER" id="PTHR43877:SF5">
    <property type="entry name" value="BLL8307 PROTEIN"/>
    <property type="match status" value="1"/>
</dbReference>
<dbReference type="EMBL" id="VFPE01000002">
    <property type="protein sequence ID" value="TQM27474.1"/>
    <property type="molecule type" value="Genomic_DNA"/>
</dbReference>
<keyword evidence="2" id="KW-0012">Acyltransferase</keyword>
<dbReference type="InterPro" id="IPR050832">
    <property type="entry name" value="Bact_Acetyltransf"/>
</dbReference>
<dbReference type="AlphaFoldDB" id="A0A543F0X1"/>
<dbReference type="Pfam" id="PF00583">
    <property type="entry name" value="Acetyltransf_1"/>
    <property type="match status" value="1"/>
</dbReference>
<keyword evidence="1 4" id="KW-0808">Transferase</keyword>
<evidence type="ECO:0000313" key="4">
    <source>
        <dbReference type="EMBL" id="TQM27474.1"/>
    </source>
</evidence>
<evidence type="ECO:0000259" key="3">
    <source>
        <dbReference type="PROSITE" id="PS51186"/>
    </source>
</evidence>
<dbReference type="PROSITE" id="PS51186">
    <property type="entry name" value="GNAT"/>
    <property type="match status" value="1"/>
</dbReference>
<name>A0A543F0X1_9MICO</name>
<dbReference type="InterPro" id="IPR000182">
    <property type="entry name" value="GNAT_dom"/>
</dbReference>
<dbReference type="Proteomes" id="UP000320235">
    <property type="component" value="Unassembled WGS sequence"/>
</dbReference>
<protein>
    <submittedName>
        <fullName evidence="4">Putative acetyltransferase</fullName>
    </submittedName>
</protein>
<dbReference type="OrthoDB" id="9803233at2"/>
<dbReference type="CDD" id="cd04301">
    <property type="entry name" value="NAT_SF"/>
    <property type="match status" value="1"/>
</dbReference>
<gene>
    <name evidence="4" type="ORF">FB391_1491</name>
</gene>
<dbReference type="SUPFAM" id="SSF55729">
    <property type="entry name" value="Acyl-CoA N-acyltransferases (Nat)"/>
    <property type="match status" value="1"/>
</dbReference>
<dbReference type="GO" id="GO:0016747">
    <property type="term" value="F:acyltransferase activity, transferring groups other than amino-acyl groups"/>
    <property type="evidence" value="ECO:0007669"/>
    <property type="project" value="InterPro"/>
</dbReference>
<keyword evidence="5" id="KW-1185">Reference proteome</keyword>
<evidence type="ECO:0000313" key="5">
    <source>
        <dbReference type="Proteomes" id="UP000320235"/>
    </source>
</evidence>
<dbReference type="PANTHER" id="PTHR43877">
    <property type="entry name" value="AMINOALKYLPHOSPHONATE N-ACETYLTRANSFERASE-RELATED-RELATED"/>
    <property type="match status" value="1"/>
</dbReference>
<dbReference type="Gene3D" id="3.40.630.30">
    <property type="match status" value="1"/>
</dbReference>
<dbReference type="InterPro" id="IPR016181">
    <property type="entry name" value="Acyl_CoA_acyltransferase"/>
</dbReference>
<reference evidence="4 5" key="1">
    <citation type="submission" date="2019-06" db="EMBL/GenBank/DDBJ databases">
        <title>Sequencing the genomes of 1000 actinobacteria strains.</title>
        <authorList>
            <person name="Klenk H.-P."/>
        </authorList>
    </citation>
    <scope>NUCLEOTIDE SEQUENCE [LARGE SCALE GENOMIC DNA]</scope>
    <source>
        <strain evidence="4 5">DSM 105492</strain>
    </source>
</reference>
<comment type="caution">
    <text evidence="4">The sequence shown here is derived from an EMBL/GenBank/DDBJ whole genome shotgun (WGS) entry which is preliminary data.</text>
</comment>